<dbReference type="InterPro" id="IPR056884">
    <property type="entry name" value="NPHP3-like_N"/>
</dbReference>
<evidence type="ECO:0000313" key="4">
    <source>
        <dbReference type="Proteomes" id="UP001365542"/>
    </source>
</evidence>
<evidence type="ECO:0000259" key="2">
    <source>
        <dbReference type="PROSITE" id="PS50837"/>
    </source>
</evidence>
<name>A0AAV9X540_9PEZI</name>
<protein>
    <recommendedName>
        <fullName evidence="2">NACHT domain-containing protein</fullName>
    </recommendedName>
</protein>
<dbReference type="PANTHER" id="PTHR10039">
    <property type="entry name" value="AMELOGENIN"/>
    <property type="match status" value="1"/>
</dbReference>
<proteinExistence type="predicted"/>
<comment type="caution">
    <text evidence="3">The sequence shown here is derived from an EMBL/GenBank/DDBJ whole genome shotgun (WGS) entry which is preliminary data.</text>
</comment>
<dbReference type="Pfam" id="PF24809">
    <property type="entry name" value="DUF7708"/>
    <property type="match status" value="1"/>
</dbReference>
<feature type="domain" description="NACHT" evidence="2">
    <location>
        <begin position="305"/>
        <end position="452"/>
    </location>
</feature>
<dbReference type="InterPro" id="IPR056125">
    <property type="entry name" value="DUF7708"/>
</dbReference>
<dbReference type="Gene3D" id="3.40.50.300">
    <property type="entry name" value="P-loop containing nucleotide triphosphate hydrolases"/>
    <property type="match status" value="1"/>
</dbReference>
<dbReference type="PROSITE" id="PS50837">
    <property type="entry name" value="NACHT"/>
    <property type="match status" value="1"/>
</dbReference>
<keyword evidence="1" id="KW-0677">Repeat</keyword>
<dbReference type="EMBL" id="JAVHJO010000009">
    <property type="protein sequence ID" value="KAK6537189.1"/>
    <property type="molecule type" value="Genomic_DNA"/>
</dbReference>
<sequence length="1246" mass="142622">MSASSSKTSVAVTGQQRLANALNDFKKPLSSSERSNLTQTSQPDEAAVAAFASKFNQQSNMHTKTIGARLEPFLFFMQSFGDVVGVYIQNNPDISALVWGTVKLLVQVAANYFDYFEKITEIFENLECLCPRIRRIGDLFQHSAELEDAILGFYAIIVEFCTKAFAFLKKSKLKQIAKSFGKPFDRYFEDIRGQLNAQRQIIDDEVLIASETAAEKAAQSALVYQQGGYSHRRFQAEQWKGTRDWQLRQDLLQKKKRLHRIRDMISQYDHRRCFINARDKRHPKTGAWFFDLPVFKAWKDDPKSAALWYHGIPGSGKSILASSLIEHIFDESKSQKTTIVYFFCDFQHPDSLSAREILSSLLKQLVVLTETVPTYLQDRLELIYLYSQLPPTINTIVDLLCDLIQISGTVYILVDGIDECPTEEALELLRHLGRVRSDCAEKLKIVISSRPDLERDIQRYIKTPLMISISDITHEQDLETYIVDELGKQCPELDLFPAKVKNDITTTLLKEAGGMFLWVFFQIQDIRVVARAGNKEGIYEALRNLPRGLEATYGRILRRINEERDRGSARRVFRWVSECRRALTLNELAEAISIRTGDTTYAQIRDRYKHLECPDTDANTTSTSKLKSVIHNCCSLVVVNNHDNTVQYAHLTVAKYISSELPKILSLNRNNDIMDPSIPEVCEIYLSLSDLERQIIRVPKDPPVVAPPEDWIPNLLPSWLNFLLPVYKYTSGYSSASPNIAQPANFNVQTIQRYNKDSDIPAFETCSKTYKLLDYVVTHWLDHFRSLPEDDGAFSVQSKPLERLVFSLTLPFPYLPLMNDVQKPSDKELMVWACKNDHLPLMRILNARLGCENLLPDLDDRVNIELATLAPPASRLPEKWWRNLENQSRSPSSLSSDKPQFSFFLPMAVVSGSPKVTEYILSQYEVFNRSKHRIVSDDCLEIIESLKHMILTAVRSRFSSIVELLLKRWSEFIKVYTILVSYPDVIGSAFGEVWESGQTVRHCLPLGLELKKETLRAIENNDADIFHMLSRHIWAKDRIKDLNDCYHEFLELASQTGNLDIVQDIISYYGIPEPEVFVLCGDTKNRRIPGRHLTNGHDHHFWIPHSALEVSVKENQIEILQLLLSTNEYNCFSILPALSAAVCGGNIAALKIFSDPSMRYKKSGIAREPLVAFDQLLINPFDSRCRCGTSQLNLLRRAKEENQPESVKWIMEYFKVPTFVGETEDRLIVLQRDGLPHYFRAGEYTR</sequence>
<evidence type="ECO:0000256" key="1">
    <source>
        <dbReference type="ARBA" id="ARBA00022737"/>
    </source>
</evidence>
<accession>A0AAV9X540</accession>
<gene>
    <name evidence="3" type="ORF">TWF694_011386</name>
</gene>
<dbReference type="Proteomes" id="UP001365542">
    <property type="component" value="Unassembled WGS sequence"/>
</dbReference>
<dbReference type="AlphaFoldDB" id="A0AAV9X540"/>
<dbReference type="PANTHER" id="PTHR10039:SF14">
    <property type="entry name" value="NACHT DOMAIN-CONTAINING PROTEIN"/>
    <property type="match status" value="1"/>
</dbReference>
<organism evidence="3 4">
    <name type="scientific">Orbilia ellipsospora</name>
    <dbReference type="NCBI Taxonomy" id="2528407"/>
    <lineage>
        <taxon>Eukaryota</taxon>
        <taxon>Fungi</taxon>
        <taxon>Dikarya</taxon>
        <taxon>Ascomycota</taxon>
        <taxon>Pezizomycotina</taxon>
        <taxon>Orbiliomycetes</taxon>
        <taxon>Orbiliales</taxon>
        <taxon>Orbiliaceae</taxon>
        <taxon>Orbilia</taxon>
    </lineage>
</organism>
<evidence type="ECO:0000313" key="3">
    <source>
        <dbReference type="EMBL" id="KAK6537189.1"/>
    </source>
</evidence>
<reference evidence="3 4" key="1">
    <citation type="submission" date="2019-10" db="EMBL/GenBank/DDBJ databases">
        <authorList>
            <person name="Palmer J.M."/>
        </authorList>
    </citation>
    <scope>NUCLEOTIDE SEQUENCE [LARGE SCALE GENOMIC DNA]</scope>
    <source>
        <strain evidence="3 4">TWF694</strain>
    </source>
</reference>
<dbReference type="Pfam" id="PF24883">
    <property type="entry name" value="NPHP3_N"/>
    <property type="match status" value="1"/>
</dbReference>
<keyword evidence="4" id="KW-1185">Reference proteome</keyword>
<dbReference type="InterPro" id="IPR027417">
    <property type="entry name" value="P-loop_NTPase"/>
</dbReference>
<dbReference type="InterPro" id="IPR007111">
    <property type="entry name" value="NACHT_NTPase"/>
</dbReference>
<dbReference type="SUPFAM" id="SSF52540">
    <property type="entry name" value="P-loop containing nucleoside triphosphate hydrolases"/>
    <property type="match status" value="1"/>
</dbReference>